<dbReference type="SUPFAM" id="SSF47413">
    <property type="entry name" value="lambda repressor-like DNA-binding domains"/>
    <property type="match status" value="1"/>
</dbReference>
<dbReference type="PROSITE" id="PS50932">
    <property type="entry name" value="HTH_LACI_2"/>
    <property type="match status" value="1"/>
</dbReference>
<dbReference type="GO" id="GO:0003677">
    <property type="term" value="F:DNA binding"/>
    <property type="evidence" value="ECO:0007669"/>
    <property type="project" value="UniProtKB-KW"/>
</dbReference>
<dbReference type="Gene3D" id="3.40.50.2300">
    <property type="match status" value="2"/>
</dbReference>
<dbReference type="InterPro" id="IPR028082">
    <property type="entry name" value="Peripla_BP_I"/>
</dbReference>
<keyword evidence="2 5" id="KW-0238">DNA-binding</keyword>
<dbReference type="InterPro" id="IPR000843">
    <property type="entry name" value="HTH_LacI"/>
</dbReference>
<dbReference type="CDD" id="cd19975">
    <property type="entry name" value="PBP1_CcpA-like"/>
    <property type="match status" value="1"/>
</dbReference>
<feature type="domain" description="HTH lacI-type" evidence="4">
    <location>
        <begin position="4"/>
        <end position="58"/>
    </location>
</feature>
<dbReference type="EMBL" id="JBHUMM010000010">
    <property type="protein sequence ID" value="MFD2671323.1"/>
    <property type="molecule type" value="Genomic_DNA"/>
</dbReference>
<evidence type="ECO:0000256" key="1">
    <source>
        <dbReference type="ARBA" id="ARBA00023015"/>
    </source>
</evidence>
<dbReference type="CDD" id="cd01392">
    <property type="entry name" value="HTH_LacI"/>
    <property type="match status" value="1"/>
</dbReference>
<sequence length="336" mass="37454">MSKPTIRDVSKKAGVSIATVSRVLNGQEGYSKTTKEKVLQVIHELGYTPNEIARGLVNKKTSTIGVMFPTVSSFFFSQLLSGIEEAAQQQQYNVFICNTAKNGERTEKYLQVLREKQVEGILFVSDFMKEPYYEQLIASRMPFVLVSTESMRYPVPFVKVDDRKASYAAVQYLLEKGHRHIGMISGTQGDPIAGTPRVEGYRQALEDYGLPFEASRMYYGNFGFNSGAAGMEQLWEQHRDNLTAVFAASDEMAAGAISACYRLGIRVPEQMSVIGYDNTPLARMVTPPLTAVEQPLEQMGKAAVKMLLELIVKGQVDSRIMPYQLVERDSVQAIQT</sequence>
<dbReference type="PANTHER" id="PTHR30146:SF109">
    <property type="entry name" value="HTH-TYPE TRANSCRIPTIONAL REGULATOR GALS"/>
    <property type="match status" value="1"/>
</dbReference>
<dbReference type="Proteomes" id="UP001597497">
    <property type="component" value="Unassembled WGS sequence"/>
</dbReference>
<keyword evidence="3" id="KW-0804">Transcription</keyword>
<dbReference type="InterPro" id="IPR046335">
    <property type="entry name" value="LacI/GalR-like_sensor"/>
</dbReference>
<evidence type="ECO:0000313" key="5">
    <source>
        <dbReference type="EMBL" id="MFD2671323.1"/>
    </source>
</evidence>
<reference evidence="6" key="1">
    <citation type="journal article" date="2019" name="Int. J. Syst. Evol. Microbiol.">
        <title>The Global Catalogue of Microorganisms (GCM) 10K type strain sequencing project: providing services to taxonomists for standard genome sequencing and annotation.</title>
        <authorList>
            <consortium name="The Broad Institute Genomics Platform"/>
            <consortium name="The Broad Institute Genome Sequencing Center for Infectious Disease"/>
            <person name="Wu L."/>
            <person name="Ma J."/>
        </authorList>
    </citation>
    <scope>NUCLEOTIDE SEQUENCE [LARGE SCALE GENOMIC DNA]</scope>
    <source>
        <strain evidence="6">KCTC 33676</strain>
    </source>
</reference>
<accession>A0ABW5R8T5</accession>
<name>A0ABW5R8T5_9BACL</name>
<dbReference type="Gene3D" id="1.10.260.40">
    <property type="entry name" value="lambda repressor-like DNA-binding domains"/>
    <property type="match status" value="1"/>
</dbReference>
<dbReference type="SUPFAM" id="SSF53822">
    <property type="entry name" value="Periplasmic binding protein-like I"/>
    <property type="match status" value="1"/>
</dbReference>
<keyword evidence="1" id="KW-0805">Transcription regulation</keyword>
<dbReference type="Pfam" id="PF13377">
    <property type="entry name" value="Peripla_BP_3"/>
    <property type="match status" value="1"/>
</dbReference>
<evidence type="ECO:0000259" key="4">
    <source>
        <dbReference type="PROSITE" id="PS50932"/>
    </source>
</evidence>
<gene>
    <name evidence="5" type="ORF">ACFSUC_06855</name>
</gene>
<dbReference type="InterPro" id="IPR010982">
    <property type="entry name" value="Lambda_DNA-bd_dom_sf"/>
</dbReference>
<evidence type="ECO:0000313" key="6">
    <source>
        <dbReference type="Proteomes" id="UP001597497"/>
    </source>
</evidence>
<dbReference type="PANTHER" id="PTHR30146">
    <property type="entry name" value="LACI-RELATED TRANSCRIPTIONAL REPRESSOR"/>
    <property type="match status" value="1"/>
</dbReference>
<dbReference type="RefSeq" id="WP_379928776.1">
    <property type="nucleotide sequence ID" value="NZ_JBHUMM010000010.1"/>
</dbReference>
<keyword evidence="6" id="KW-1185">Reference proteome</keyword>
<dbReference type="Pfam" id="PF00356">
    <property type="entry name" value="LacI"/>
    <property type="match status" value="1"/>
</dbReference>
<dbReference type="SMART" id="SM00354">
    <property type="entry name" value="HTH_LACI"/>
    <property type="match status" value="1"/>
</dbReference>
<evidence type="ECO:0000256" key="3">
    <source>
        <dbReference type="ARBA" id="ARBA00023163"/>
    </source>
</evidence>
<proteinExistence type="predicted"/>
<comment type="caution">
    <text evidence="5">The sequence shown here is derived from an EMBL/GenBank/DDBJ whole genome shotgun (WGS) entry which is preliminary data.</text>
</comment>
<organism evidence="5 6">
    <name type="scientific">Marinicrinis sediminis</name>
    <dbReference type="NCBI Taxonomy" id="1652465"/>
    <lineage>
        <taxon>Bacteria</taxon>
        <taxon>Bacillati</taxon>
        <taxon>Bacillota</taxon>
        <taxon>Bacilli</taxon>
        <taxon>Bacillales</taxon>
        <taxon>Paenibacillaceae</taxon>
    </lineage>
</organism>
<dbReference type="PRINTS" id="PR00036">
    <property type="entry name" value="HTHLACI"/>
</dbReference>
<evidence type="ECO:0000256" key="2">
    <source>
        <dbReference type="ARBA" id="ARBA00023125"/>
    </source>
</evidence>
<protein>
    <submittedName>
        <fullName evidence="5">LacI family DNA-binding transcriptional regulator</fullName>
    </submittedName>
</protein>